<comment type="caution">
    <text evidence="1">The sequence shown here is derived from an EMBL/GenBank/DDBJ whole genome shotgun (WGS) entry which is preliminary data.</text>
</comment>
<accession>A0ACC6QA85</accession>
<evidence type="ECO:0000313" key="1">
    <source>
        <dbReference type="EMBL" id="MEJ8655190.1"/>
    </source>
</evidence>
<organism evidence="1 2">
    <name type="scientific">Streptomyces pratisoli</name>
    <dbReference type="NCBI Taxonomy" id="3139917"/>
    <lineage>
        <taxon>Bacteria</taxon>
        <taxon>Bacillati</taxon>
        <taxon>Actinomycetota</taxon>
        <taxon>Actinomycetes</taxon>
        <taxon>Kitasatosporales</taxon>
        <taxon>Streptomycetaceae</taxon>
        <taxon>Streptomyces</taxon>
    </lineage>
</organism>
<evidence type="ECO:0000313" key="2">
    <source>
        <dbReference type="Proteomes" id="UP001375539"/>
    </source>
</evidence>
<sequence length="77" mass="8598">MAVDQDAERLGREELVTGIRRLRAAAGEHRDSGRYDLCRHHPRRSDLLPNACEALGRLDVCAARLGRVDGPPWRIGP</sequence>
<dbReference type="EMBL" id="JBBKAI010000002">
    <property type="protein sequence ID" value="MEJ8655190.1"/>
    <property type="molecule type" value="Genomic_DNA"/>
</dbReference>
<protein>
    <submittedName>
        <fullName evidence="1">Uncharacterized protein</fullName>
    </submittedName>
</protein>
<reference evidence="1" key="1">
    <citation type="submission" date="2024-03" db="EMBL/GenBank/DDBJ databases">
        <title>Novel Streptomyces species of biotechnological and ecological value are a feature of Machair soil.</title>
        <authorList>
            <person name="Prole J.R."/>
            <person name="Goodfellow M."/>
            <person name="Allenby N."/>
            <person name="Ward A.C."/>
        </authorList>
    </citation>
    <scope>NUCLEOTIDE SEQUENCE</scope>
    <source>
        <strain evidence="1">MS1.AVA.4</strain>
    </source>
</reference>
<name>A0ACC6QA85_9ACTN</name>
<gene>
    <name evidence="1" type="ORF">WKI58_01400</name>
</gene>
<keyword evidence="2" id="KW-1185">Reference proteome</keyword>
<dbReference type="Proteomes" id="UP001375539">
    <property type="component" value="Unassembled WGS sequence"/>
</dbReference>
<proteinExistence type="predicted"/>